<comment type="caution">
    <text evidence="8">The sequence shown here is derived from an EMBL/GenBank/DDBJ whole genome shotgun (WGS) entry which is preliminary data.</text>
</comment>
<dbReference type="SMART" id="SM00356">
    <property type="entry name" value="ZnF_C3H1"/>
    <property type="match status" value="5"/>
</dbReference>
<protein>
    <recommendedName>
        <fullName evidence="7">C3H1-type domain-containing protein</fullName>
    </recommendedName>
</protein>
<dbReference type="GO" id="GO:0003677">
    <property type="term" value="F:DNA binding"/>
    <property type="evidence" value="ECO:0007669"/>
    <property type="project" value="UniProtKB-KW"/>
</dbReference>
<feature type="zinc finger region" description="C3H1-type" evidence="5">
    <location>
        <begin position="441"/>
        <end position="469"/>
    </location>
</feature>
<feature type="region of interest" description="Disordered" evidence="6">
    <location>
        <begin position="94"/>
        <end position="123"/>
    </location>
</feature>
<proteinExistence type="predicted"/>
<feature type="domain" description="C3H1-type" evidence="7">
    <location>
        <begin position="280"/>
        <end position="308"/>
    </location>
</feature>
<evidence type="ECO:0000259" key="7">
    <source>
        <dbReference type="PROSITE" id="PS50103"/>
    </source>
</evidence>
<feature type="compositionally biased region" description="Basic and acidic residues" evidence="6">
    <location>
        <begin position="193"/>
        <end position="203"/>
    </location>
</feature>
<feature type="compositionally biased region" description="Acidic residues" evidence="6">
    <location>
        <begin position="69"/>
        <end position="79"/>
    </location>
</feature>
<feature type="domain" description="C3H1-type" evidence="7">
    <location>
        <begin position="441"/>
        <end position="469"/>
    </location>
</feature>
<feature type="compositionally biased region" description="Polar residues" evidence="6">
    <location>
        <begin position="51"/>
        <end position="66"/>
    </location>
</feature>
<feature type="compositionally biased region" description="Basic and acidic residues" evidence="6">
    <location>
        <begin position="94"/>
        <end position="110"/>
    </location>
</feature>
<keyword evidence="9" id="KW-1185">Reference proteome</keyword>
<accession>A0A8X7YNX2</accession>
<dbReference type="Pfam" id="PF00642">
    <property type="entry name" value="zf-CCCH"/>
    <property type="match status" value="5"/>
</dbReference>
<dbReference type="PANTHER" id="PTHR12506">
    <property type="entry name" value="PROTEIN PHOSPHATASE RELATED"/>
    <property type="match status" value="1"/>
</dbReference>
<dbReference type="InterPro" id="IPR000571">
    <property type="entry name" value="Znf_CCCH"/>
</dbReference>
<dbReference type="GO" id="GO:0003729">
    <property type="term" value="F:mRNA binding"/>
    <property type="evidence" value="ECO:0007669"/>
    <property type="project" value="TreeGrafter"/>
</dbReference>
<dbReference type="EMBL" id="JAAWWB010000023">
    <property type="protein sequence ID" value="KAG6754156.1"/>
    <property type="molecule type" value="Genomic_DNA"/>
</dbReference>
<evidence type="ECO:0000256" key="6">
    <source>
        <dbReference type="SAM" id="MobiDB-lite"/>
    </source>
</evidence>
<feature type="domain" description="C3H1-type" evidence="7">
    <location>
        <begin position="234"/>
        <end position="255"/>
    </location>
</feature>
<feature type="zinc finger region" description="C3H1-type" evidence="5">
    <location>
        <begin position="280"/>
        <end position="308"/>
    </location>
</feature>
<gene>
    <name evidence="8" type="ORF">POTOM_042166</name>
</gene>
<evidence type="ECO:0000256" key="3">
    <source>
        <dbReference type="ARBA" id="ARBA00022833"/>
    </source>
</evidence>
<feature type="region of interest" description="Disordered" evidence="6">
    <location>
        <begin position="23"/>
        <end position="79"/>
    </location>
</feature>
<evidence type="ECO:0000256" key="5">
    <source>
        <dbReference type="PROSITE-ProRule" id="PRU00723"/>
    </source>
</evidence>
<sequence length="553" mass="61602">MDQQIESPIPIIHKEIPQLGFQSFCSSPRCPSPPSDPDQTALDDDNYLHQELQNQLDLKEVSLNSNDSHEEEEEEEEFESDKKIEFFYESIEKVGDGGDDLQNKNERSNDIENNNSSGHHQYPVRPEAEDCAFYMKTGTCKFGANCKFNHPLRRKNQVQLVLFLELLSDLFYWGFIVVGPNVVSLAEGETVKEKAKEREEATEKPSLIECKEDKGRPPEGHSHQSSGAPLPNQRYYLKTGGCKYGVACRFNHSRAKSSVPPVKIPMSPALELNFLGLPIRLGEKECEYFMRNGSCKFGANCKYNHPDPTAVGGSDHPSTFLNGGSASLPVPSSSSVGSWSSPRALNDPTSFVPIMFSPNQGVPPQSPDWNGYQVFTLMLCCFKISQNVELCGRFLRVEAPLYPPERSLHPPLSYALINIATESNVYAPQQQQIVVDEFPERPGQPQCSFYMKFGDCKFKSNCKYHHPKNRISKSPPLTLSDKGLPLRPDQNICSHYSRYGICKFGPSCKFDHSIQPASSIGSCDDQNTAFGNSVTQEAARMAESGNGSDTAVE</sequence>
<evidence type="ECO:0000256" key="1">
    <source>
        <dbReference type="ARBA" id="ARBA00022723"/>
    </source>
</evidence>
<feature type="zinc finger region" description="C3H1-type" evidence="5">
    <location>
        <begin position="125"/>
        <end position="153"/>
    </location>
</feature>
<feature type="domain" description="C3H1-type" evidence="7">
    <location>
        <begin position="487"/>
        <end position="515"/>
    </location>
</feature>
<keyword evidence="1 5" id="KW-0479">Metal-binding</keyword>
<dbReference type="OrthoDB" id="411372at2759"/>
<dbReference type="AlphaFoldDB" id="A0A8X7YNX2"/>
<dbReference type="GO" id="GO:0008270">
    <property type="term" value="F:zinc ion binding"/>
    <property type="evidence" value="ECO:0007669"/>
    <property type="project" value="UniProtKB-KW"/>
</dbReference>
<keyword evidence="3 5" id="KW-0862">Zinc</keyword>
<evidence type="ECO:0000256" key="4">
    <source>
        <dbReference type="ARBA" id="ARBA00023125"/>
    </source>
</evidence>
<evidence type="ECO:0000313" key="9">
    <source>
        <dbReference type="Proteomes" id="UP000886885"/>
    </source>
</evidence>
<feature type="compositionally biased region" description="Basic and acidic residues" evidence="6">
    <location>
        <begin position="209"/>
        <end position="222"/>
    </location>
</feature>
<reference evidence="8" key="1">
    <citation type="journal article" date="2020" name="bioRxiv">
        <title>Hybrid origin of Populus tomentosa Carr. identified through genome sequencing and phylogenomic analysis.</title>
        <authorList>
            <person name="An X."/>
            <person name="Gao K."/>
            <person name="Chen Z."/>
            <person name="Li J."/>
            <person name="Yang X."/>
            <person name="Yang X."/>
            <person name="Zhou J."/>
            <person name="Guo T."/>
            <person name="Zhao T."/>
            <person name="Huang S."/>
            <person name="Miao D."/>
            <person name="Khan W.U."/>
            <person name="Rao P."/>
            <person name="Ye M."/>
            <person name="Lei B."/>
            <person name="Liao W."/>
            <person name="Wang J."/>
            <person name="Ji L."/>
            <person name="Li Y."/>
            <person name="Guo B."/>
            <person name="Mustafa N.S."/>
            <person name="Li S."/>
            <person name="Yun Q."/>
            <person name="Keller S.R."/>
            <person name="Mao J."/>
            <person name="Zhang R."/>
            <person name="Strauss S.H."/>
        </authorList>
    </citation>
    <scope>NUCLEOTIDE SEQUENCE</scope>
    <source>
        <strain evidence="8">GM15</strain>
        <tissue evidence="8">Leaf</tissue>
    </source>
</reference>
<dbReference type="InterPro" id="IPR050974">
    <property type="entry name" value="Plant_ZF_CCCH"/>
</dbReference>
<name>A0A8X7YNX2_POPTO</name>
<keyword evidence="2 5" id="KW-0863">Zinc-finger</keyword>
<dbReference type="PANTHER" id="PTHR12506:SF20">
    <property type="entry name" value="ZINC FINGER CCCH DOMAIN-CONTAINING PROTEIN 67"/>
    <property type="match status" value="1"/>
</dbReference>
<dbReference type="PROSITE" id="PS50103">
    <property type="entry name" value="ZF_C3H1"/>
    <property type="match status" value="5"/>
</dbReference>
<evidence type="ECO:0000256" key="2">
    <source>
        <dbReference type="ARBA" id="ARBA00022771"/>
    </source>
</evidence>
<feature type="region of interest" description="Disordered" evidence="6">
    <location>
        <begin position="193"/>
        <end position="231"/>
    </location>
</feature>
<feature type="zinc finger region" description="C3H1-type" evidence="5">
    <location>
        <begin position="487"/>
        <end position="515"/>
    </location>
</feature>
<organism evidence="8 9">
    <name type="scientific">Populus tomentosa</name>
    <name type="common">Chinese white poplar</name>
    <dbReference type="NCBI Taxonomy" id="118781"/>
    <lineage>
        <taxon>Eukaryota</taxon>
        <taxon>Viridiplantae</taxon>
        <taxon>Streptophyta</taxon>
        <taxon>Embryophyta</taxon>
        <taxon>Tracheophyta</taxon>
        <taxon>Spermatophyta</taxon>
        <taxon>Magnoliopsida</taxon>
        <taxon>eudicotyledons</taxon>
        <taxon>Gunneridae</taxon>
        <taxon>Pentapetalae</taxon>
        <taxon>rosids</taxon>
        <taxon>fabids</taxon>
        <taxon>Malpighiales</taxon>
        <taxon>Salicaceae</taxon>
        <taxon>Saliceae</taxon>
        <taxon>Populus</taxon>
    </lineage>
</organism>
<keyword evidence="4" id="KW-0238">DNA-binding</keyword>
<feature type="domain" description="C3H1-type" evidence="7">
    <location>
        <begin position="125"/>
        <end position="153"/>
    </location>
</feature>
<dbReference type="Proteomes" id="UP000886885">
    <property type="component" value="Chromosome 12A"/>
</dbReference>
<feature type="zinc finger region" description="C3H1-type" evidence="5">
    <location>
        <begin position="234"/>
        <end position="255"/>
    </location>
</feature>
<evidence type="ECO:0000313" key="8">
    <source>
        <dbReference type="EMBL" id="KAG6754156.1"/>
    </source>
</evidence>